<dbReference type="EMBL" id="JAADJF010000157">
    <property type="protein sequence ID" value="KAF4436125.1"/>
    <property type="molecule type" value="Genomic_DNA"/>
</dbReference>
<dbReference type="AlphaFoldDB" id="A0A8H4NIA7"/>
<dbReference type="InterPro" id="IPR011009">
    <property type="entry name" value="Kinase-like_dom_sf"/>
</dbReference>
<dbReference type="GO" id="GO:0016740">
    <property type="term" value="F:transferase activity"/>
    <property type="evidence" value="ECO:0007669"/>
    <property type="project" value="UniProtKB-KW"/>
</dbReference>
<dbReference type="OrthoDB" id="5404599at2759"/>
<evidence type="ECO:0000259" key="1">
    <source>
        <dbReference type="Pfam" id="PF01636"/>
    </source>
</evidence>
<keyword evidence="2" id="KW-0808">Transferase</keyword>
<sequence>MSANGKHSLRDLRIDMSALPDITQPEMDFLDSSFFQIRDSAETRPELPTPASLFEEYGDRGADVIRIEKLNLAIKTDAQTHLNLEEAQTLWAIRKAFPNGEVPVPEVFGWRKYEDRVFIYMSLVPGETLREVWPSLTEDDKASLQNQLKEIVGTLRKLKQSPEIIGSVRGGPLQDRFFRIDGEKGPLSSIKQFNDWLFAIATRQDPQPGKEIQGLDHPDMYRDVLPDEGNIYFAHGDLTLGNIMVSGSPGTYTITGIIDWEQAGWYPDYWEYCKILLGVESHHEWWTEGWAEKITEPFHDIFFAVSEYSLWCCP</sequence>
<dbReference type="InterPro" id="IPR051678">
    <property type="entry name" value="AGP_Transferase"/>
</dbReference>
<feature type="domain" description="Aminoglycoside phosphotransferase" evidence="1">
    <location>
        <begin position="98"/>
        <end position="275"/>
    </location>
</feature>
<comment type="caution">
    <text evidence="2">The sequence shown here is derived from an EMBL/GenBank/DDBJ whole genome shotgun (WGS) entry which is preliminary data.</text>
</comment>
<evidence type="ECO:0000313" key="2">
    <source>
        <dbReference type="EMBL" id="KAF4436125.1"/>
    </source>
</evidence>
<accession>A0A8H4NIA7</accession>
<protein>
    <submittedName>
        <fullName evidence="2">Phosphotransferase enzyme family</fullName>
    </submittedName>
</protein>
<dbReference type="Pfam" id="PF01636">
    <property type="entry name" value="APH"/>
    <property type="match status" value="1"/>
</dbReference>
<keyword evidence="3" id="KW-1185">Reference proteome</keyword>
<reference evidence="2 3" key="1">
    <citation type="submission" date="2020-01" db="EMBL/GenBank/DDBJ databases">
        <title>Identification and distribution of gene clusters putatively required for synthesis of sphingolipid metabolism inhibitors in phylogenetically diverse species of the filamentous fungus Fusarium.</title>
        <authorList>
            <person name="Kim H.-S."/>
            <person name="Busman M."/>
            <person name="Brown D.W."/>
            <person name="Divon H."/>
            <person name="Uhlig S."/>
            <person name="Proctor R.H."/>
        </authorList>
    </citation>
    <scope>NUCLEOTIDE SEQUENCE [LARGE SCALE GENOMIC DNA]</scope>
    <source>
        <strain evidence="2 3">NRRL 13308</strain>
    </source>
</reference>
<organism evidence="2 3">
    <name type="scientific">Fusarium acutatum</name>
    <dbReference type="NCBI Taxonomy" id="78861"/>
    <lineage>
        <taxon>Eukaryota</taxon>
        <taxon>Fungi</taxon>
        <taxon>Dikarya</taxon>
        <taxon>Ascomycota</taxon>
        <taxon>Pezizomycotina</taxon>
        <taxon>Sordariomycetes</taxon>
        <taxon>Hypocreomycetidae</taxon>
        <taxon>Hypocreales</taxon>
        <taxon>Nectriaceae</taxon>
        <taxon>Fusarium</taxon>
        <taxon>Fusarium fujikuroi species complex</taxon>
    </lineage>
</organism>
<dbReference type="InterPro" id="IPR002575">
    <property type="entry name" value="Aminoglycoside_PTrfase"/>
</dbReference>
<dbReference type="PANTHER" id="PTHR21310:SF54">
    <property type="entry name" value="AMINOGLYCOSIDE PHOSPHOTRANSFERASE DOMAIN-CONTAINING PROTEIN"/>
    <property type="match status" value="1"/>
</dbReference>
<name>A0A8H4NIA7_9HYPO</name>
<dbReference type="SUPFAM" id="SSF56112">
    <property type="entry name" value="Protein kinase-like (PK-like)"/>
    <property type="match status" value="1"/>
</dbReference>
<dbReference type="Gene3D" id="3.90.1200.10">
    <property type="match status" value="1"/>
</dbReference>
<dbReference type="Proteomes" id="UP000536711">
    <property type="component" value="Unassembled WGS sequence"/>
</dbReference>
<dbReference type="PANTHER" id="PTHR21310">
    <property type="entry name" value="AMINOGLYCOSIDE PHOSPHOTRANSFERASE-RELATED-RELATED"/>
    <property type="match status" value="1"/>
</dbReference>
<evidence type="ECO:0000313" key="3">
    <source>
        <dbReference type="Proteomes" id="UP000536711"/>
    </source>
</evidence>
<proteinExistence type="predicted"/>
<gene>
    <name evidence="2" type="ORF">FACUT_6697</name>
</gene>